<organism evidence="10 11">
    <name type="scientific">Collichthys lucidus</name>
    <name type="common">Big head croaker</name>
    <name type="synonym">Sciaena lucida</name>
    <dbReference type="NCBI Taxonomy" id="240159"/>
    <lineage>
        <taxon>Eukaryota</taxon>
        <taxon>Metazoa</taxon>
        <taxon>Chordata</taxon>
        <taxon>Craniata</taxon>
        <taxon>Vertebrata</taxon>
        <taxon>Euteleostomi</taxon>
        <taxon>Actinopterygii</taxon>
        <taxon>Neopterygii</taxon>
        <taxon>Teleostei</taxon>
        <taxon>Neoteleostei</taxon>
        <taxon>Acanthomorphata</taxon>
        <taxon>Eupercaria</taxon>
        <taxon>Sciaenidae</taxon>
        <taxon>Collichthys</taxon>
    </lineage>
</organism>
<keyword evidence="7" id="KW-0812">Transmembrane</keyword>
<dbReference type="Proteomes" id="UP000298787">
    <property type="component" value="Chromosome 11"/>
</dbReference>
<accession>A0A4U5UUZ2</accession>
<dbReference type="InterPro" id="IPR051275">
    <property type="entry name" value="Cell_adhesion_signaling"/>
</dbReference>
<keyword evidence="3" id="KW-1015">Disulfide bond</keyword>
<dbReference type="InterPro" id="IPR013783">
    <property type="entry name" value="Ig-like_fold"/>
</dbReference>
<dbReference type="GO" id="GO:0098609">
    <property type="term" value="P:cell-cell adhesion"/>
    <property type="evidence" value="ECO:0007669"/>
    <property type="project" value="TreeGrafter"/>
</dbReference>
<dbReference type="PANTHER" id="PTHR11640:SF164">
    <property type="entry name" value="MAM DOMAIN-CONTAINING GLYCOSYLPHOSPHATIDYLINOSITOL ANCHOR PROTEIN 1"/>
    <property type="match status" value="1"/>
</dbReference>
<comment type="subcellular location">
    <subcellularLocation>
        <location evidence="1">Membrane</location>
        <topology evidence="1">Single-pass type I membrane protein</topology>
    </subcellularLocation>
</comment>
<dbReference type="PROSITE" id="PS50835">
    <property type="entry name" value="IG_LIKE"/>
    <property type="match status" value="2"/>
</dbReference>
<feature type="domain" description="Ig-like" evidence="9">
    <location>
        <begin position="141"/>
        <end position="242"/>
    </location>
</feature>
<dbReference type="GO" id="GO:0005911">
    <property type="term" value="C:cell-cell junction"/>
    <property type="evidence" value="ECO:0007669"/>
    <property type="project" value="TreeGrafter"/>
</dbReference>
<dbReference type="Pfam" id="PF13927">
    <property type="entry name" value="Ig_3"/>
    <property type="match status" value="1"/>
</dbReference>
<dbReference type="STRING" id="240159.A0A4U5UUZ2"/>
<dbReference type="SMART" id="SM00409">
    <property type="entry name" value="IG"/>
    <property type="match status" value="1"/>
</dbReference>
<evidence type="ECO:0000256" key="4">
    <source>
        <dbReference type="ARBA" id="ARBA00023180"/>
    </source>
</evidence>
<evidence type="ECO:0000313" key="10">
    <source>
        <dbReference type="EMBL" id="TKS78430.1"/>
    </source>
</evidence>
<evidence type="ECO:0000256" key="7">
    <source>
        <dbReference type="SAM" id="Phobius"/>
    </source>
</evidence>
<dbReference type="InterPro" id="IPR007110">
    <property type="entry name" value="Ig-like_dom"/>
</dbReference>
<dbReference type="InterPro" id="IPR003599">
    <property type="entry name" value="Ig_sub"/>
</dbReference>
<dbReference type="PANTHER" id="PTHR11640">
    <property type="entry name" value="NEPHRIN"/>
    <property type="match status" value="1"/>
</dbReference>
<dbReference type="AlphaFoldDB" id="A0A4U5UUZ2"/>
<dbReference type="GO" id="GO:0005886">
    <property type="term" value="C:plasma membrane"/>
    <property type="evidence" value="ECO:0007669"/>
    <property type="project" value="TreeGrafter"/>
</dbReference>
<dbReference type="GO" id="GO:0050839">
    <property type="term" value="F:cell adhesion molecule binding"/>
    <property type="evidence" value="ECO:0007669"/>
    <property type="project" value="TreeGrafter"/>
</dbReference>
<keyword evidence="8" id="KW-0732">Signal</keyword>
<dbReference type="EMBL" id="CM014088">
    <property type="protein sequence ID" value="TKS78430.1"/>
    <property type="molecule type" value="Genomic_DNA"/>
</dbReference>
<keyword evidence="11" id="KW-1185">Reference proteome</keyword>
<gene>
    <name evidence="10" type="ORF">D9C73_012744</name>
</gene>
<proteinExistence type="predicted"/>
<dbReference type="PROSITE" id="PS51257">
    <property type="entry name" value="PROKAR_LIPOPROTEIN"/>
    <property type="match status" value="1"/>
</dbReference>
<evidence type="ECO:0000256" key="6">
    <source>
        <dbReference type="SAM" id="MobiDB-lite"/>
    </source>
</evidence>
<dbReference type="OrthoDB" id="9932757at2759"/>
<dbReference type="Gene3D" id="2.60.40.10">
    <property type="entry name" value="Immunoglobulins"/>
    <property type="match status" value="2"/>
</dbReference>
<feature type="region of interest" description="Disordered" evidence="6">
    <location>
        <begin position="275"/>
        <end position="308"/>
    </location>
</feature>
<dbReference type="SUPFAM" id="SSF48726">
    <property type="entry name" value="Immunoglobulin"/>
    <property type="match status" value="2"/>
</dbReference>
<keyword evidence="4" id="KW-0325">Glycoprotein</keyword>
<dbReference type="InterPro" id="IPR036179">
    <property type="entry name" value="Ig-like_dom_sf"/>
</dbReference>
<keyword evidence="7" id="KW-1133">Transmembrane helix</keyword>
<evidence type="ECO:0000259" key="9">
    <source>
        <dbReference type="PROSITE" id="PS50835"/>
    </source>
</evidence>
<evidence type="ECO:0000256" key="5">
    <source>
        <dbReference type="ARBA" id="ARBA00023319"/>
    </source>
</evidence>
<feature type="chain" id="PRO_5020268446" evidence="8">
    <location>
        <begin position="25"/>
        <end position="308"/>
    </location>
</feature>
<feature type="transmembrane region" description="Helical" evidence="7">
    <location>
        <begin position="249"/>
        <end position="267"/>
    </location>
</feature>
<keyword evidence="5" id="KW-0393">Immunoglobulin domain</keyword>
<protein>
    <submittedName>
        <fullName evidence="10">Embigin</fullName>
    </submittedName>
</protein>
<feature type="signal peptide" evidence="8">
    <location>
        <begin position="1"/>
        <end position="24"/>
    </location>
</feature>
<sequence length="308" mass="35042">MLASWKQLIFQILLLLISCRHINTTSPDPTPPPLVPIDSLPRDVRRAAFKGEGQIEKVEVLNPVNLELVCTWTGHQDKESNITGFWRKDGLEIENSHLTVQLENEQYQLQRVFNIVSEENLGNYSCVFESEVKIDFVVAVPQIGEIRDKPIVTYVGDSGMITCKMEDSKPMPNTWKWYKANGTDKEEIFAAAERQRYEIKNNERKTKLLVNNLTMADSGLYYCGAVYTLSTSMGHVELKVITYFEPLKPFIAIVIEVIILVTAILLFERSRSKKNDTEGDMMSDQTNTLSPGENNGLEESSSMRQRKT</sequence>
<feature type="compositionally biased region" description="Polar residues" evidence="6">
    <location>
        <begin position="283"/>
        <end position="308"/>
    </location>
</feature>
<reference evidence="10 11" key="1">
    <citation type="submission" date="2019-01" db="EMBL/GenBank/DDBJ databases">
        <title>Genome Assembly of Collichthys lucidus.</title>
        <authorList>
            <person name="Cai M."/>
            <person name="Xiao S."/>
        </authorList>
    </citation>
    <scope>NUCLEOTIDE SEQUENCE [LARGE SCALE GENOMIC DNA]</scope>
    <source>
        <strain evidence="10">JT15FE1705JMU</strain>
        <tissue evidence="10">Muscle</tissue>
    </source>
</reference>
<evidence type="ECO:0000313" key="11">
    <source>
        <dbReference type="Proteomes" id="UP000298787"/>
    </source>
</evidence>
<name>A0A4U5UUZ2_COLLU</name>
<evidence type="ECO:0000256" key="8">
    <source>
        <dbReference type="SAM" id="SignalP"/>
    </source>
</evidence>
<evidence type="ECO:0000256" key="3">
    <source>
        <dbReference type="ARBA" id="ARBA00023157"/>
    </source>
</evidence>
<keyword evidence="2 7" id="KW-0472">Membrane</keyword>
<feature type="domain" description="Ig-like" evidence="9">
    <location>
        <begin position="32"/>
        <end position="126"/>
    </location>
</feature>
<evidence type="ECO:0000256" key="1">
    <source>
        <dbReference type="ARBA" id="ARBA00004479"/>
    </source>
</evidence>
<evidence type="ECO:0000256" key="2">
    <source>
        <dbReference type="ARBA" id="ARBA00023136"/>
    </source>
</evidence>